<dbReference type="VEuPathDB" id="VectorBase:LLOJ001084"/>
<dbReference type="EnsemblMetazoa" id="LLOJ001084-RA">
    <property type="protein sequence ID" value="LLOJ001084-PA"/>
    <property type="gene ID" value="LLOJ001084"/>
</dbReference>
<organism evidence="6 7">
    <name type="scientific">Lutzomyia longipalpis</name>
    <name type="common">Sand fly</name>
    <dbReference type="NCBI Taxonomy" id="7200"/>
    <lineage>
        <taxon>Eukaryota</taxon>
        <taxon>Metazoa</taxon>
        <taxon>Ecdysozoa</taxon>
        <taxon>Arthropoda</taxon>
        <taxon>Hexapoda</taxon>
        <taxon>Insecta</taxon>
        <taxon>Pterygota</taxon>
        <taxon>Neoptera</taxon>
        <taxon>Endopterygota</taxon>
        <taxon>Diptera</taxon>
        <taxon>Nematocera</taxon>
        <taxon>Psychodoidea</taxon>
        <taxon>Psychodidae</taxon>
        <taxon>Lutzomyia</taxon>
        <taxon>Lutzomyia</taxon>
    </lineage>
</organism>
<evidence type="ECO:0000256" key="2">
    <source>
        <dbReference type="ARBA" id="ARBA00022771"/>
    </source>
</evidence>
<dbReference type="GO" id="GO:0008270">
    <property type="term" value="F:zinc ion binding"/>
    <property type="evidence" value="ECO:0007669"/>
    <property type="project" value="UniProtKB-KW"/>
</dbReference>
<reference evidence="6" key="1">
    <citation type="submission" date="2020-05" db="UniProtKB">
        <authorList>
            <consortium name="EnsemblMetazoa"/>
        </authorList>
    </citation>
    <scope>IDENTIFICATION</scope>
    <source>
        <strain evidence="6">Jacobina</strain>
    </source>
</reference>
<evidence type="ECO:0000256" key="4">
    <source>
        <dbReference type="SAM" id="MobiDB-lite"/>
    </source>
</evidence>
<protein>
    <recommendedName>
        <fullName evidence="5">FLYWCH-type domain-containing protein</fullName>
    </recommendedName>
</protein>
<evidence type="ECO:0000313" key="6">
    <source>
        <dbReference type="EnsemblMetazoa" id="LLOJ001084-PA"/>
    </source>
</evidence>
<feature type="domain" description="FLYWCH-type" evidence="5">
    <location>
        <begin position="22"/>
        <end position="86"/>
    </location>
</feature>
<evidence type="ECO:0000259" key="5">
    <source>
        <dbReference type="Pfam" id="PF04500"/>
    </source>
</evidence>
<dbReference type="AlphaFoldDB" id="A0A1B0CAM2"/>
<feature type="region of interest" description="Disordered" evidence="4">
    <location>
        <begin position="81"/>
        <end position="103"/>
    </location>
</feature>
<name>A0A1B0CAM2_LUTLO</name>
<dbReference type="VEuPathDB" id="VectorBase:LLONM1_005779"/>
<keyword evidence="3" id="KW-0862">Zinc</keyword>
<dbReference type="Pfam" id="PF04500">
    <property type="entry name" value="FLYWCH"/>
    <property type="match status" value="1"/>
</dbReference>
<evidence type="ECO:0000313" key="7">
    <source>
        <dbReference type="Proteomes" id="UP000092461"/>
    </source>
</evidence>
<sequence length="103" mass="11970">MAKGHPTCSIMQHHQSSNRIKFIRTPMGRECLELNKFIFLYNKTVEKTGTTYWRCSFSSARKKIPCEVRCITRHGILQKVTGFHNHPPPPPKKAFTKIKETNK</sequence>
<dbReference type="Gene3D" id="2.20.25.240">
    <property type="match status" value="1"/>
</dbReference>
<dbReference type="InterPro" id="IPR007588">
    <property type="entry name" value="Znf_FLYWCH"/>
</dbReference>
<dbReference type="Proteomes" id="UP000092461">
    <property type="component" value="Unassembled WGS sequence"/>
</dbReference>
<keyword evidence="7" id="KW-1185">Reference proteome</keyword>
<proteinExistence type="predicted"/>
<keyword evidence="1" id="KW-0479">Metal-binding</keyword>
<evidence type="ECO:0000256" key="3">
    <source>
        <dbReference type="ARBA" id="ARBA00022833"/>
    </source>
</evidence>
<evidence type="ECO:0000256" key="1">
    <source>
        <dbReference type="ARBA" id="ARBA00022723"/>
    </source>
</evidence>
<dbReference type="EMBL" id="AJWK01004114">
    <property type="status" value="NOT_ANNOTATED_CDS"/>
    <property type="molecule type" value="Genomic_DNA"/>
</dbReference>
<accession>A0A1B0CAM2</accession>
<keyword evidence="2" id="KW-0863">Zinc-finger</keyword>